<dbReference type="OrthoDB" id="596910at2"/>
<evidence type="ECO:0000313" key="3">
    <source>
        <dbReference type="Proteomes" id="UP000185924"/>
    </source>
</evidence>
<dbReference type="RefSeq" id="WP_143731819.1">
    <property type="nucleotide sequence ID" value="NZ_FTNM01000001.1"/>
</dbReference>
<dbReference type="SUPFAM" id="SSF51735">
    <property type="entry name" value="NAD(P)-binding Rossmann-fold domains"/>
    <property type="match status" value="1"/>
</dbReference>
<dbReference type="Proteomes" id="UP000185924">
    <property type="component" value="Unassembled WGS sequence"/>
</dbReference>
<sequence>MSMVFVTGGSGLIGSYLIPALVAQGHRVRALYRGQVPAVAQADQVDWVEGDILDIALLRKALKGVSYVFHSAGLVSYAPQDAELLQQVNVEGTANIVDACLDAEEEIKLCHVSSIAAIGRSKETTLLNETSKWDAGEKQSAYAESKHYGELEVWRGIAEGLQAVIVNPSVVLGPADWNRSSTRLFKYVYQQRPFYTPGSANFVDVRDVVEAMMRLTFSDVSGERFILNTGQLTYKEFFAEAARCFGKKAPSMRVSPALAEVVWRLEHVRAWLTGGRPLITKDTARVTAKSHLFDNQKVRKTTGMEFRPLSESIAWTCQVLLQIAQNQRGPELTRAN</sequence>
<reference evidence="3" key="1">
    <citation type="submission" date="2017-01" db="EMBL/GenBank/DDBJ databases">
        <authorList>
            <person name="Varghese N."/>
            <person name="Submissions S."/>
        </authorList>
    </citation>
    <scope>NUCLEOTIDE SEQUENCE [LARGE SCALE GENOMIC DNA]</scope>
    <source>
        <strain evidence="3">DM9</strain>
    </source>
</reference>
<accession>A0A1N6TYS8</accession>
<dbReference type="PANTHER" id="PTHR48079">
    <property type="entry name" value="PROTEIN YEEZ"/>
    <property type="match status" value="1"/>
</dbReference>
<dbReference type="EMBL" id="FTNM01000001">
    <property type="protein sequence ID" value="SIQ58484.1"/>
    <property type="molecule type" value="Genomic_DNA"/>
</dbReference>
<keyword evidence="3" id="KW-1185">Reference proteome</keyword>
<dbReference type="AlphaFoldDB" id="A0A1N6TYS8"/>
<organism evidence="2 3">
    <name type="scientific">Pontibacter lucknowensis</name>
    <dbReference type="NCBI Taxonomy" id="1077936"/>
    <lineage>
        <taxon>Bacteria</taxon>
        <taxon>Pseudomonadati</taxon>
        <taxon>Bacteroidota</taxon>
        <taxon>Cytophagia</taxon>
        <taxon>Cytophagales</taxon>
        <taxon>Hymenobacteraceae</taxon>
        <taxon>Pontibacter</taxon>
    </lineage>
</organism>
<dbReference type="PANTHER" id="PTHR48079:SF6">
    <property type="entry name" value="NAD(P)-BINDING DOMAIN-CONTAINING PROTEIN-RELATED"/>
    <property type="match status" value="1"/>
</dbReference>
<dbReference type="Gene3D" id="3.40.50.720">
    <property type="entry name" value="NAD(P)-binding Rossmann-like Domain"/>
    <property type="match status" value="1"/>
</dbReference>
<evidence type="ECO:0000259" key="1">
    <source>
        <dbReference type="Pfam" id="PF01370"/>
    </source>
</evidence>
<feature type="domain" description="NAD-dependent epimerase/dehydratase" evidence="1">
    <location>
        <begin position="4"/>
        <end position="216"/>
    </location>
</feature>
<evidence type="ECO:0000313" key="2">
    <source>
        <dbReference type="EMBL" id="SIQ58484.1"/>
    </source>
</evidence>
<name>A0A1N6TYS8_9BACT</name>
<dbReference type="STRING" id="1077936.SAMN05421545_0581"/>
<gene>
    <name evidence="2" type="ORF">SAMN05421545_0581</name>
</gene>
<dbReference type="GO" id="GO:0004029">
    <property type="term" value="F:aldehyde dehydrogenase (NAD+) activity"/>
    <property type="evidence" value="ECO:0007669"/>
    <property type="project" value="TreeGrafter"/>
</dbReference>
<protein>
    <submittedName>
        <fullName evidence="2">Nucleoside-diphosphate-sugar epimerase</fullName>
    </submittedName>
</protein>
<dbReference type="InterPro" id="IPR051783">
    <property type="entry name" value="NAD(P)-dependent_oxidoreduct"/>
</dbReference>
<dbReference type="InterPro" id="IPR001509">
    <property type="entry name" value="Epimerase_deHydtase"/>
</dbReference>
<proteinExistence type="predicted"/>
<dbReference type="GO" id="GO:0005737">
    <property type="term" value="C:cytoplasm"/>
    <property type="evidence" value="ECO:0007669"/>
    <property type="project" value="TreeGrafter"/>
</dbReference>
<dbReference type="InterPro" id="IPR036291">
    <property type="entry name" value="NAD(P)-bd_dom_sf"/>
</dbReference>
<dbReference type="Pfam" id="PF01370">
    <property type="entry name" value="Epimerase"/>
    <property type="match status" value="1"/>
</dbReference>